<keyword evidence="2" id="KW-1185">Reference proteome</keyword>
<evidence type="ECO:0000313" key="1">
    <source>
        <dbReference type="EMBL" id="AKS26472.1"/>
    </source>
</evidence>
<reference evidence="1 2" key="1">
    <citation type="submission" date="2015-04" db="EMBL/GenBank/DDBJ databases">
        <title>Diachasmimorpha longicaudata entomopoxvirus genome.</title>
        <authorList>
            <person name="Coffman K.A."/>
            <person name="Burke G.R."/>
        </authorList>
    </citation>
    <scope>NUCLEOTIDE SEQUENCE [LARGE SCALE GENOMIC DNA]</scope>
</reference>
<dbReference type="Proteomes" id="UP000593702">
    <property type="component" value="Segment"/>
</dbReference>
<proteinExistence type="predicted"/>
<evidence type="ECO:0000313" key="2">
    <source>
        <dbReference type="Proteomes" id="UP000593702"/>
    </source>
</evidence>
<protein>
    <submittedName>
        <fullName evidence="1">Putative Bro-N domain-containing protein 21</fullName>
    </submittedName>
</protein>
<sequence>MGSPITIRTIVTPRDVYFNAYHVLNVLGFYKKSHIKLFLAQKITSRHKITLATILKVNPWLTKSTDTPKTKEELEMVYVTECGVFRILRQVSNPYVLPLQDFILDFLKTVYLKHSKMRITNKEQEKPSNMLIQKTRRNFFARILNYTK</sequence>
<accession>A0A7R5WDB4</accession>
<dbReference type="EMBL" id="KR095315">
    <property type="protein sequence ID" value="AKS26472.1"/>
    <property type="molecule type" value="Genomic_DNA"/>
</dbReference>
<name>A0A7R5WDB4_9POXV</name>
<organism evidence="1 2">
    <name type="scientific">Diachasmimorpha longicaudata entomopoxvirus</name>
    <dbReference type="NCBI Taxonomy" id="109981"/>
    <lineage>
        <taxon>Viruses</taxon>
        <taxon>Varidnaviria</taxon>
        <taxon>Bamfordvirae</taxon>
        <taxon>Nucleocytoviricota</taxon>
        <taxon>Pokkesviricetes</taxon>
        <taxon>Chitovirales</taxon>
        <taxon>Poxviridae</taxon>
        <taxon>Entomopoxvirinae</taxon>
        <taxon>Epsilonentomopoxvirus</taxon>
        <taxon>Epsilonentomopoxvirus dlongicaudata</taxon>
        <taxon>Diachasmimorpha entomopoxvirus</taxon>
    </lineage>
</organism>
<gene>
    <name evidence="1" type="ORF">DLEV_181</name>
</gene>